<accession>G4ZWW7</accession>
<dbReference type="AlphaFoldDB" id="G4ZWW7"/>
<evidence type="ECO:0000313" key="2">
    <source>
        <dbReference type="Proteomes" id="UP000002640"/>
    </source>
</evidence>
<dbReference type="KEGG" id="psoj:PHYSODRAFT_413086"/>
<dbReference type="GeneID" id="20651771"/>
<gene>
    <name evidence="1" type="ORF">PHYSODRAFT_413086</name>
</gene>
<dbReference type="RefSeq" id="XP_009532071.1">
    <property type="nucleotide sequence ID" value="XM_009533776.1"/>
</dbReference>
<evidence type="ECO:0000313" key="1">
    <source>
        <dbReference type="EMBL" id="EGZ11738.1"/>
    </source>
</evidence>
<sequence length="55" mass="6265">SHQTVVLFFFSLLLNDNDELSEYFAGKMCQCVLKHAVGRGYSNLAYNVRVKHPGF</sequence>
<dbReference type="Proteomes" id="UP000002640">
    <property type="component" value="Unassembled WGS sequence"/>
</dbReference>
<dbReference type="InParanoid" id="G4ZWW7"/>
<reference evidence="1 2" key="1">
    <citation type="journal article" date="2006" name="Science">
        <title>Phytophthora genome sequences uncover evolutionary origins and mechanisms of pathogenesis.</title>
        <authorList>
            <person name="Tyler B.M."/>
            <person name="Tripathy S."/>
            <person name="Zhang X."/>
            <person name="Dehal P."/>
            <person name="Jiang R.H."/>
            <person name="Aerts A."/>
            <person name="Arredondo F.D."/>
            <person name="Baxter L."/>
            <person name="Bensasson D."/>
            <person name="Beynon J.L."/>
            <person name="Chapman J."/>
            <person name="Damasceno C.M."/>
            <person name="Dorrance A.E."/>
            <person name="Dou D."/>
            <person name="Dickerman A.W."/>
            <person name="Dubchak I.L."/>
            <person name="Garbelotto M."/>
            <person name="Gijzen M."/>
            <person name="Gordon S.G."/>
            <person name="Govers F."/>
            <person name="Grunwald N.J."/>
            <person name="Huang W."/>
            <person name="Ivors K.L."/>
            <person name="Jones R.W."/>
            <person name="Kamoun S."/>
            <person name="Krampis K."/>
            <person name="Lamour K.H."/>
            <person name="Lee M.K."/>
            <person name="McDonald W.H."/>
            <person name="Medina M."/>
            <person name="Meijer H.J."/>
            <person name="Nordberg E.K."/>
            <person name="Maclean D.J."/>
            <person name="Ospina-Giraldo M.D."/>
            <person name="Morris P.F."/>
            <person name="Phuntumart V."/>
            <person name="Putnam N.H."/>
            <person name="Rash S."/>
            <person name="Rose J.K."/>
            <person name="Sakihama Y."/>
            <person name="Salamov A.A."/>
            <person name="Savidor A."/>
            <person name="Scheuring C.F."/>
            <person name="Smith B.M."/>
            <person name="Sobral B.W."/>
            <person name="Terry A."/>
            <person name="Torto-Alalibo T.A."/>
            <person name="Win J."/>
            <person name="Xu Z."/>
            <person name="Zhang H."/>
            <person name="Grigoriev I.V."/>
            <person name="Rokhsar D.S."/>
            <person name="Boore J.L."/>
        </authorList>
    </citation>
    <scope>NUCLEOTIDE SEQUENCE [LARGE SCALE GENOMIC DNA]</scope>
    <source>
        <strain evidence="1 2">P6497</strain>
    </source>
</reference>
<protein>
    <submittedName>
        <fullName evidence="1">Uncharacterized protein</fullName>
    </submittedName>
</protein>
<name>G4ZWW7_PHYSP</name>
<dbReference type="EMBL" id="JH159157">
    <property type="protein sequence ID" value="EGZ11738.1"/>
    <property type="molecule type" value="Genomic_DNA"/>
</dbReference>
<organism evidence="1 2">
    <name type="scientific">Phytophthora sojae (strain P6497)</name>
    <name type="common">Soybean stem and root rot agent</name>
    <name type="synonym">Phytophthora megasperma f. sp. glycines</name>
    <dbReference type="NCBI Taxonomy" id="1094619"/>
    <lineage>
        <taxon>Eukaryota</taxon>
        <taxon>Sar</taxon>
        <taxon>Stramenopiles</taxon>
        <taxon>Oomycota</taxon>
        <taxon>Peronosporomycetes</taxon>
        <taxon>Peronosporales</taxon>
        <taxon>Peronosporaceae</taxon>
        <taxon>Phytophthora</taxon>
    </lineage>
</organism>
<keyword evidence="2" id="KW-1185">Reference proteome</keyword>
<proteinExistence type="predicted"/>
<feature type="non-terminal residue" evidence="1">
    <location>
        <position position="1"/>
    </location>
</feature>
<feature type="non-terminal residue" evidence="1">
    <location>
        <position position="55"/>
    </location>
</feature>